<reference evidence="2" key="1">
    <citation type="journal article" date="2017" name="Nat. Ecol. Evol.">
        <title>Genome expansion and lineage-specific genetic innovations in the forest pathogenic fungi Armillaria.</title>
        <authorList>
            <person name="Sipos G."/>
            <person name="Prasanna A.N."/>
            <person name="Walter M.C."/>
            <person name="O'Connor E."/>
            <person name="Balint B."/>
            <person name="Krizsan K."/>
            <person name="Kiss B."/>
            <person name="Hess J."/>
            <person name="Varga T."/>
            <person name="Slot J."/>
            <person name="Riley R."/>
            <person name="Boka B."/>
            <person name="Rigling D."/>
            <person name="Barry K."/>
            <person name="Lee J."/>
            <person name="Mihaltcheva S."/>
            <person name="LaButti K."/>
            <person name="Lipzen A."/>
            <person name="Waldron R."/>
            <person name="Moloney N.M."/>
            <person name="Sperisen C."/>
            <person name="Kredics L."/>
            <person name="Vagvoelgyi C."/>
            <person name="Patrignani A."/>
            <person name="Fitzpatrick D."/>
            <person name="Nagy I."/>
            <person name="Doyle S."/>
            <person name="Anderson J.B."/>
            <person name="Grigoriev I.V."/>
            <person name="Gueldener U."/>
            <person name="Muensterkoetter M."/>
            <person name="Nagy L.G."/>
        </authorList>
    </citation>
    <scope>NUCLEOTIDE SEQUENCE [LARGE SCALE GENOMIC DNA]</scope>
    <source>
        <strain evidence="2">C18/9</strain>
    </source>
</reference>
<dbReference type="EMBL" id="FUEG01000028">
    <property type="protein sequence ID" value="SJL15328.1"/>
    <property type="molecule type" value="Genomic_DNA"/>
</dbReference>
<evidence type="ECO:0000313" key="2">
    <source>
        <dbReference type="Proteomes" id="UP000219338"/>
    </source>
</evidence>
<proteinExistence type="predicted"/>
<name>A0A284S2T7_ARMOS</name>
<dbReference type="AlphaFoldDB" id="A0A284S2T7"/>
<evidence type="ECO:0000313" key="1">
    <source>
        <dbReference type="EMBL" id="SJL15328.1"/>
    </source>
</evidence>
<sequence length="205" mass="22800">MEDQECRSIAIHYCLGGPFQLTELAKNHDIRIFVSIDPDRSGSLMTKSSSFTIVCNFKLSRSSYANSIVPFVPHIPQLMTTQADSPHASLDKHALSLVDFSRDHIIISLVNVKATPLASSRSRQGMPLTPSPLWDNGLVRDTLAFVEPFGTSARHPPSKYCPPDLDHYHVHLGTLPLPVHLPYSTHLPRLLCIYRISKVSTYSVA</sequence>
<organism evidence="1 2">
    <name type="scientific">Armillaria ostoyae</name>
    <name type="common">Armillaria root rot fungus</name>
    <dbReference type="NCBI Taxonomy" id="47428"/>
    <lineage>
        <taxon>Eukaryota</taxon>
        <taxon>Fungi</taxon>
        <taxon>Dikarya</taxon>
        <taxon>Basidiomycota</taxon>
        <taxon>Agaricomycotina</taxon>
        <taxon>Agaricomycetes</taxon>
        <taxon>Agaricomycetidae</taxon>
        <taxon>Agaricales</taxon>
        <taxon>Marasmiineae</taxon>
        <taxon>Physalacriaceae</taxon>
        <taxon>Armillaria</taxon>
    </lineage>
</organism>
<gene>
    <name evidence="1" type="ORF">ARMOST_18821</name>
</gene>
<accession>A0A284S2T7</accession>
<protein>
    <submittedName>
        <fullName evidence="1">Uncharacterized protein</fullName>
    </submittedName>
</protein>
<dbReference type="Proteomes" id="UP000219338">
    <property type="component" value="Unassembled WGS sequence"/>
</dbReference>
<keyword evidence="2" id="KW-1185">Reference proteome</keyword>